<keyword evidence="3" id="KW-0732">Signal</keyword>
<dbReference type="InterPro" id="IPR046357">
    <property type="entry name" value="PPIase_dom_sf"/>
</dbReference>
<dbReference type="EC" id="5.2.1.8" evidence="2"/>
<sequence>MPRWSKSSKVASGVGVLIVLLSGFFLADRLSEQPESVIVAFVDGEPIYAAELQKSMEKERHAVAMYYYHEHGLEETPGFWTSRYEGEMPIERLRMKALQSVVRTKQQMMMARSKGLIEDISYPAFLKNLTKENERRKEAVKKNEVIYGPLQYTEEAYFEYVTANLLIQLQSRLEGAEIPLMEPLLKQYYDSIKEEYYKGEDAVQVHKIRISYMGQDGAINLEKKEQAWELMREAQGKLEQGESFAVLAEQLNETEEERSSYGVQVFDRSTAREDQMSGGVLRQEAMKLAAGGTSGIIETNNALYLLYCLNRLPAEAQPFDQVRQDVKNKYMSYRYTELIDQKTREVSVEIRQAQFDEVTLP</sequence>
<evidence type="ECO:0000256" key="4">
    <source>
        <dbReference type="ARBA" id="ARBA00023110"/>
    </source>
</evidence>
<comment type="catalytic activity">
    <reaction evidence="1">
        <text>[protein]-peptidylproline (omega=180) = [protein]-peptidylproline (omega=0)</text>
        <dbReference type="Rhea" id="RHEA:16237"/>
        <dbReference type="Rhea" id="RHEA-COMP:10747"/>
        <dbReference type="Rhea" id="RHEA-COMP:10748"/>
        <dbReference type="ChEBI" id="CHEBI:83833"/>
        <dbReference type="ChEBI" id="CHEBI:83834"/>
        <dbReference type="EC" id="5.2.1.8"/>
    </reaction>
</comment>
<dbReference type="AlphaFoldDB" id="A0A2R5ELP6"/>
<evidence type="ECO:0000256" key="1">
    <source>
        <dbReference type="ARBA" id="ARBA00000971"/>
    </source>
</evidence>
<keyword evidence="8" id="KW-1185">Reference proteome</keyword>
<evidence type="ECO:0000256" key="5">
    <source>
        <dbReference type="ARBA" id="ARBA00023235"/>
    </source>
</evidence>
<evidence type="ECO:0000313" key="7">
    <source>
        <dbReference type="EMBL" id="GBG07586.1"/>
    </source>
</evidence>
<keyword evidence="4" id="KW-0697">Rotamase</keyword>
<evidence type="ECO:0000313" key="8">
    <source>
        <dbReference type="Proteomes" id="UP000245202"/>
    </source>
</evidence>
<name>A0A2R5ELP6_9BACL</name>
<dbReference type="Gene3D" id="3.10.50.40">
    <property type="match status" value="1"/>
</dbReference>
<accession>A0A2R5ELP6</accession>
<gene>
    <name evidence="7" type="ORF">PAT3040_02142</name>
</gene>
<evidence type="ECO:0000259" key="6">
    <source>
        <dbReference type="Pfam" id="PF13145"/>
    </source>
</evidence>
<dbReference type="RefSeq" id="WP_181376545.1">
    <property type="nucleotide sequence ID" value="NZ_BDQX01000098.1"/>
</dbReference>
<dbReference type="GO" id="GO:0003755">
    <property type="term" value="F:peptidyl-prolyl cis-trans isomerase activity"/>
    <property type="evidence" value="ECO:0007669"/>
    <property type="project" value="UniProtKB-KW"/>
</dbReference>
<dbReference type="EMBL" id="BDQX01000098">
    <property type="protein sequence ID" value="GBG07586.1"/>
    <property type="molecule type" value="Genomic_DNA"/>
</dbReference>
<organism evidence="7 8">
    <name type="scientific">Paenibacillus agaridevorans</name>
    <dbReference type="NCBI Taxonomy" id="171404"/>
    <lineage>
        <taxon>Bacteria</taxon>
        <taxon>Bacillati</taxon>
        <taxon>Bacillota</taxon>
        <taxon>Bacilli</taxon>
        <taxon>Bacillales</taxon>
        <taxon>Paenibacillaceae</taxon>
        <taxon>Paenibacillus</taxon>
    </lineage>
</organism>
<comment type="caution">
    <text evidence="7">The sequence shown here is derived from an EMBL/GenBank/DDBJ whole genome shotgun (WGS) entry which is preliminary data.</text>
</comment>
<evidence type="ECO:0000256" key="3">
    <source>
        <dbReference type="ARBA" id="ARBA00022729"/>
    </source>
</evidence>
<dbReference type="PANTHER" id="PTHR47245:SF1">
    <property type="entry name" value="FOLDASE PROTEIN PRSA"/>
    <property type="match status" value="1"/>
</dbReference>
<feature type="domain" description="PpiC" evidence="6">
    <location>
        <begin position="185"/>
        <end position="324"/>
    </location>
</feature>
<evidence type="ECO:0000256" key="2">
    <source>
        <dbReference type="ARBA" id="ARBA00013194"/>
    </source>
</evidence>
<dbReference type="InterPro" id="IPR000297">
    <property type="entry name" value="PPIase_PpiC"/>
</dbReference>
<dbReference type="Pfam" id="PF13145">
    <property type="entry name" value="Rotamase_2"/>
    <property type="match status" value="1"/>
</dbReference>
<proteinExistence type="predicted"/>
<dbReference type="SUPFAM" id="SSF109998">
    <property type="entry name" value="Triger factor/SurA peptide-binding domain-like"/>
    <property type="match status" value="1"/>
</dbReference>
<dbReference type="InterPro" id="IPR050245">
    <property type="entry name" value="PrsA_foldase"/>
</dbReference>
<dbReference type="InterPro" id="IPR027304">
    <property type="entry name" value="Trigger_fact/SurA_dom_sf"/>
</dbReference>
<reference evidence="7 8" key="1">
    <citation type="submission" date="2017-08" db="EMBL/GenBank/DDBJ databases">
        <title>Substantial Increase in Enzyme Production by Combined Drug-Resistance Mutations in Paenibacillus agaridevorans.</title>
        <authorList>
            <person name="Tanaka Y."/>
            <person name="Funane K."/>
            <person name="Hosaka T."/>
            <person name="Shiwa Y."/>
            <person name="Fujita N."/>
            <person name="Miyazaki T."/>
            <person name="Yoshikawa H."/>
            <person name="Murakami K."/>
            <person name="Kasahara K."/>
            <person name="Inaoka T."/>
            <person name="Hiraga Y."/>
            <person name="Ochi K."/>
        </authorList>
    </citation>
    <scope>NUCLEOTIDE SEQUENCE [LARGE SCALE GENOMIC DNA]</scope>
    <source>
        <strain evidence="7 8">T-3040</strain>
    </source>
</reference>
<dbReference type="SUPFAM" id="SSF54534">
    <property type="entry name" value="FKBP-like"/>
    <property type="match status" value="1"/>
</dbReference>
<protein>
    <recommendedName>
        <fullName evidence="2">peptidylprolyl isomerase</fullName>
        <ecNumber evidence="2">5.2.1.8</ecNumber>
    </recommendedName>
</protein>
<dbReference type="Proteomes" id="UP000245202">
    <property type="component" value="Unassembled WGS sequence"/>
</dbReference>
<dbReference type="PANTHER" id="PTHR47245">
    <property type="entry name" value="PEPTIDYLPROLYL ISOMERASE"/>
    <property type="match status" value="1"/>
</dbReference>
<keyword evidence="5 7" id="KW-0413">Isomerase</keyword>